<reference evidence="1 2" key="2">
    <citation type="submission" date="2017-09" db="EMBL/GenBank/DDBJ databases">
        <title>Extensive intraspecific genome diversity in a model arbuscular mycorrhizal fungus.</title>
        <authorList>
            <person name="Chen E.C."/>
            <person name="Morin E."/>
            <person name="Beaudet D."/>
            <person name="Noel J."/>
            <person name="Ndikumana S."/>
            <person name="Charron P."/>
            <person name="St-Onge C."/>
            <person name="Giorgi J."/>
            <person name="Grigoriev I.V."/>
            <person name="Roux C."/>
            <person name="Martin F.M."/>
            <person name="Corradi N."/>
        </authorList>
    </citation>
    <scope>NUCLEOTIDE SEQUENCE [LARGE SCALE GENOMIC DNA]</scope>
    <source>
        <strain evidence="1 2">A5</strain>
    </source>
</reference>
<evidence type="ECO:0000313" key="1">
    <source>
        <dbReference type="EMBL" id="PKC14700.1"/>
    </source>
</evidence>
<comment type="caution">
    <text evidence="1">The sequence shown here is derived from an EMBL/GenBank/DDBJ whole genome shotgun (WGS) entry which is preliminary data.</text>
</comment>
<accession>A0A2I1DVM3</accession>
<gene>
    <name evidence="1" type="ORF">RhiirA5_409144</name>
</gene>
<dbReference type="VEuPathDB" id="FungiDB:RhiirA1_452005"/>
<dbReference type="Proteomes" id="UP000232722">
    <property type="component" value="Unassembled WGS sequence"/>
</dbReference>
<organism evidence="1 2">
    <name type="scientific">Rhizophagus irregularis</name>
    <dbReference type="NCBI Taxonomy" id="588596"/>
    <lineage>
        <taxon>Eukaryota</taxon>
        <taxon>Fungi</taxon>
        <taxon>Fungi incertae sedis</taxon>
        <taxon>Mucoromycota</taxon>
        <taxon>Glomeromycotina</taxon>
        <taxon>Glomeromycetes</taxon>
        <taxon>Glomerales</taxon>
        <taxon>Glomeraceae</taxon>
        <taxon>Rhizophagus</taxon>
    </lineage>
</organism>
<dbReference type="AlphaFoldDB" id="A0A2I1DVM3"/>
<sequence>MCTGNCEAIRTCFSHMSDTLIYWDRSSDLHWKIVKQLETLTIIRISNLVNTLIYWDRSGDLHWKIMKQLETLTIIRISNLVNTLIYWNRSSDVCALEDCGAIRNLTTY</sequence>
<evidence type="ECO:0000313" key="2">
    <source>
        <dbReference type="Proteomes" id="UP000232722"/>
    </source>
</evidence>
<dbReference type="OrthoDB" id="2304394at2759"/>
<reference evidence="1 2" key="1">
    <citation type="submission" date="2016-04" db="EMBL/GenBank/DDBJ databases">
        <title>Genome analyses suggest a sexual origin of heterokaryosis in a supposedly ancient asexual fungus.</title>
        <authorList>
            <person name="Ropars J."/>
            <person name="Sedzielewska K."/>
            <person name="Noel J."/>
            <person name="Charron P."/>
            <person name="Farinelli L."/>
            <person name="Marton T."/>
            <person name="Kruger M."/>
            <person name="Pelin A."/>
            <person name="Brachmann A."/>
            <person name="Corradi N."/>
        </authorList>
    </citation>
    <scope>NUCLEOTIDE SEQUENCE [LARGE SCALE GENOMIC DNA]</scope>
    <source>
        <strain evidence="1 2">A5</strain>
    </source>
</reference>
<dbReference type="EMBL" id="LLXJ01000123">
    <property type="protein sequence ID" value="PKC14700.1"/>
    <property type="molecule type" value="Genomic_DNA"/>
</dbReference>
<name>A0A2I1DVM3_9GLOM</name>
<protein>
    <submittedName>
        <fullName evidence="1">Uncharacterized protein</fullName>
    </submittedName>
</protein>
<proteinExistence type="predicted"/>